<dbReference type="PRINTS" id="PR01021">
    <property type="entry name" value="OMPADOMAIN"/>
</dbReference>
<dbReference type="PANTHER" id="PTHR30329:SF21">
    <property type="entry name" value="LIPOPROTEIN YIAD-RELATED"/>
    <property type="match status" value="1"/>
</dbReference>
<dbReference type="Pfam" id="PF00691">
    <property type="entry name" value="OmpA"/>
    <property type="match status" value="1"/>
</dbReference>
<feature type="signal peptide" evidence="5">
    <location>
        <begin position="1"/>
        <end position="21"/>
    </location>
</feature>
<dbReference type="SUPFAM" id="SSF103088">
    <property type="entry name" value="OmpA-like"/>
    <property type="match status" value="1"/>
</dbReference>
<keyword evidence="3" id="KW-0998">Cell outer membrane</keyword>
<dbReference type="Proteomes" id="UP001597012">
    <property type="component" value="Unassembled WGS sequence"/>
</dbReference>
<reference evidence="8" key="1">
    <citation type="journal article" date="2019" name="Int. J. Syst. Evol. Microbiol.">
        <title>The Global Catalogue of Microorganisms (GCM) 10K type strain sequencing project: providing services to taxonomists for standard genome sequencing and annotation.</title>
        <authorList>
            <consortium name="The Broad Institute Genomics Platform"/>
            <consortium name="The Broad Institute Genome Sequencing Center for Infectious Disease"/>
            <person name="Wu L."/>
            <person name="Ma J."/>
        </authorList>
    </citation>
    <scope>NUCLEOTIDE SEQUENCE [LARGE SCALE GENOMIC DNA]</scope>
    <source>
        <strain evidence="8">CCUG 61948</strain>
    </source>
</reference>
<comment type="subcellular location">
    <subcellularLocation>
        <location evidence="1">Cell outer membrane</location>
    </subcellularLocation>
</comment>
<dbReference type="Gene3D" id="3.30.1330.60">
    <property type="entry name" value="OmpA-like domain"/>
    <property type="match status" value="1"/>
</dbReference>
<accession>A0ABW3B418</accession>
<dbReference type="CDD" id="cd07185">
    <property type="entry name" value="OmpA_C-like"/>
    <property type="match status" value="1"/>
</dbReference>
<evidence type="ECO:0000256" key="5">
    <source>
        <dbReference type="SAM" id="SignalP"/>
    </source>
</evidence>
<evidence type="ECO:0000313" key="7">
    <source>
        <dbReference type="EMBL" id="MFD0797631.1"/>
    </source>
</evidence>
<dbReference type="EMBL" id="JBHTHY010000006">
    <property type="protein sequence ID" value="MFD0797631.1"/>
    <property type="molecule type" value="Genomic_DNA"/>
</dbReference>
<feature type="chain" id="PRO_5045614963" evidence="5">
    <location>
        <begin position="22"/>
        <end position="404"/>
    </location>
</feature>
<dbReference type="InterPro" id="IPR006664">
    <property type="entry name" value="OMP_bac"/>
</dbReference>
<gene>
    <name evidence="7" type="ORF">ACFQZJ_09175</name>
</gene>
<comment type="caution">
    <text evidence="7">The sequence shown here is derived from an EMBL/GenBank/DDBJ whole genome shotgun (WGS) entry which is preliminary data.</text>
</comment>
<name>A0ABW3B418_9FLAO</name>
<evidence type="ECO:0000256" key="4">
    <source>
        <dbReference type="PROSITE-ProRule" id="PRU00473"/>
    </source>
</evidence>
<evidence type="ECO:0000256" key="2">
    <source>
        <dbReference type="ARBA" id="ARBA00023136"/>
    </source>
</evidence>
<evidence type="ECO:0000256" key="1">
    <source>
        <dbReference type="ARBA" id="ARBA00004442"/>
    </source>
</evidence>
<dbReference type="PANTHER" id="PTHR30329">
    <property type="entry name" value="STATOR ELEMENT OF FLAGELLAR MOTOR COMPLEX"/>
    <property type="match status" value="1"/>
</dbReference>
<evidence type="ECO:0000313" key="8">
    <source>
        <dbReference type="Proteomes" id="UP001597012"/>
    </source>
</evidence>
<proteinExistence type="predicted"/>
<dbReference type="InterPro" id="IPR006665">
    <property type="entry name" value="OmpA-like"/>
</dbReference>
<organism evidence="7 8">
    <name type="scientific">Maribacter chungangensis</name>
    <dbReference type="NCBI Taxonomy" id="1069117"/>
    <lineage>
        <taxon>Bacteria</taxon>
        <taxon>Pseudomonadati</taxon>
        <taxon>Bacteroidota</taxon>
        <taxon>Flavobacteriia</taxon>
        <taxon>Flavobacteriales</taxon>
        <taxon>Flavobacteriaceae</taxon>
        <taxon>Maribacter</taxon>
    </lineage>
</organism>
<keyword evidence="5" id="KW-0732">Signal</keyword>
<dbReference type="InterPro" id="IPR050330">
    <property type="entry name" value="Bact_OuterMem_StrucFunc"/>
</dbReference>
<sequence>MRNTLSYIVLVLIIGFQSTQAQDNFIIPPSVKTIDYANRELTFSEVTMNGKKTTYLEVEKGETIKMKTRIRSTKDGDYCPGCIVQVYWGINGFTSTCAKSFGGYSFSKKKSKHTFQAPMKDGIYYITMGGSLEFSCKNNIDRPRCESEYAFAVIKVGNPDPEQNITVVKEKRDTSVFLKTKVTKPGSFGELDKVEWFFKGEKLAFDNQQEIPVTEFGTYTATWSNCLTRVSASIDYTTNEEDTPASVGVAEDFSDEVIDRNTGMAEDLGPNATAEEPDPSDSTDIAVLLENYDTFVLKDLIFDLDRATIKPEAQKVLNQLSQIMKDQPSMVILLEGHTAIGNARQNKKLSERRVASTKKYLVNQGVSKRNIQTKGWGQEKPLIVTRDITKGRINRRVEIQILAR</sequence>
<keyword evidence="8" id="KW-1185">Reference proteome</keyword>
<dbReference type="RefSeq" id="WP_379934049.1">
    <property type="nucleotide sequence ID" value="NZ_JBHTHY010000006.1"/>
</dbReference>
<keyword evidence="2 4" id="KW-0472">Membrane</keyword>
<evidence type="ECO:0000256" key="3">
    <source>
        <dbReference type="ARBA" id="ARBA00023237"/>
    </source>
</evidence>
<dbReference type="InterPro" id="IPR036737">
    <property type="entry name" value="OmpA-like_sf"/>
</dbReference>
<protein>
    <submittedName>
        <fullName evidence="7">OmpA family protein</fullName>
    </submittedName>
</protein>
<evidence type="ECO:0000259" key="6">
    <source>
        <dbReference type="PROSITE" id="PS51123"/>
    </source>
</evidence>
<feature type="domain" description="OmpA-like" evidence="6">
    <location>
        <begin position="289"/>
        <end position="404"/>
    </location>
</feature>
<dbReference type="PROSITE" id="PS51123">
    <property type="entry name" value="OMPA_2"/>
    <property type="match status" value="1"/>
</dbReference>